<dbReference type="InterPro" id="IPR001763">
    <property type="entry name" value="Rhodanese-like_dom"/>
</dbReference>
<dbReference type="PANTHER" id="PTHR43084:SF7">
    <property type="entry name" value="BETA-LACTAMASE DOMAIN PROTEIN"/>
    <property type="match status" value="1"/>
</dbReference>
<reference evidence="2" key="1">
    <citation type="journal article" date="2020" name="mSystems">
        <title>Genome- and Community-Level Interaction Insights into Carbon Utilization and Element Cycling Functions of Hydrothermarchaeota in Hydrothermal Sediment.</title>
        <authorList>
            <person name="Zhou Z."/>
            <person name="Liu Y."/>
            <person name="Xu W."/>
            <person name="Pan J."/>
            <person name="Luo Z.H."/>
            <person name="Li M."/>
        </authorList>
    </citation>
    <scope>NUCLEOTIDE SEQUENCE [LARGE SCALE GENOMIC DNA]</scope>
    <source>
        <strain evidence="2">SpSt-289</strain>
    </source>
</reference>
<dbReference type="GO" id="GO:0070813">
    <property type="term" value="P:hydrogen sulfide metabolic process"/>
    <property type="evidence" value="ECO:0007669"/>
    <property type="project" value="TreeGrafter"/>
</dbReference>
<comment type="caution">
    <text evidence="2">The sequence shown here is derived from an EMBL/GenBank/DDBJ whole genome shotgun (WGS) entry which is preliminary data.</text>
</comment>
<dbReference type="Pfam" id="PF00581">
    <property type="entry name" value="Rhodanese"/>
    <property type="match status" value="1"/>
</dbReference>
<keyword evidence="2" id="KW-0378">Hydrolase</keyword>
<dbReference type="CDD" id="cd07724">
    <property type="entry name" value="POD-like_MBL-fold"/>
    <property type="match status" value="1"/>
</dbReference>
<dbReference type="SUPFAM" id="SSF56281">
    <property type="entry name" value="Metallo-hydrolase/oxidoreductase"/>
    <property type="match status" value="1"/>
</dbReference>
<dbReference type="Gene3D" id="3.60.15.10">
    <property type="entry name" value="Ribonuclease Z/Hydroxyacylglutathione hydrolase-like"/>
    <property type="match status" value="1"/>
</dbReference>
<dbReference type="InterPro" id="IPR001279">
    <property type="entry name" value="Metallo-B-lactamas"/>
</dbReference>
<dbReference type="InterPro" id="IPR036873">
    <property type="entry name" value="Rhodanese-like_dom_sf"/>
</dbReference>
<protein>
    <submittedName>
        <fullName evidence="2">MBL fold metallo-hydrolase</fullName>
    </submittedName>
</protein>
<dbReference type="Gene3D" id="3.40.250.10">
    <property type="entry name" value="Rhodanese-like domain"/>
    <property type="match status" value="1"/>
</dbReference>
<dbReference type="GO" id="GO:0050313">
    <property type="term" value="F:sulfur dioxygenase activity"/>
    <property type="evidence" value="ECO:0007669"/>
    <property type="project" value="InterPro"/>
</dbReference>
<accession>A0A7C1JC97</accession>
<dbReference type="GO" id="GO:0016787">
    <property type="term" value="F:hydrolase activity"/>
    <property type="evidence" value="ECO:0007669"/>
    <property type="project" value="UniProtKB-KW"/>
</dbReference>
<dbReference type="AlphaFoldDB" id="A0A7C1JC97"/>
<dbReference type="Pfam" id="PF00753">
    <property type="entry name" value="Lactamase_B"/>
    <property type="match status" value="1"/>
</dbReference>
<evidence type="ECO:0000259" key="1">
    <source>
        <dbReference type="PROSITE" id="PS50206"/>
    </source>
</evidence>
<dbReference type="SMART" id="SM00450">
    <property type="entry name" value="RHOD"/>
    <property type="match status" value="1"/>
</dbReference>
<name>A0A7C1JC97_9CHLR</name>
<dbReference type="EMBL" id="DSMG01000077">
    <property type="protein sequence ID" value="HDX31224.1"/>
    <property type="molecule type" value="Genomic_DNA"/>
</dbReference>
<dbReference type="SMART" id="SM00849">
    <property type="entry name" value="Lactamase_B"/>
    <property type="match status" value="1"/>
</dbReference>
<dbReference type="InterPro" id="IPR051682">
    <property type="entry name" value="Mito_Persulfide_Diox"/>
</dbReference>
<dbReference type="PROSITE" id="PS50206">
    <property type="entry name" value="RHODANESE_3"/>
    <property type="match status" value="1"/>
</dbReference>
<dbReference type="InterPro" id="IPR044528">
    <property type="entry name" value="POD-like_MBL-fold"/>
</dbReference>
<dbReference type="SUPFAM" id="SSF52821">
    <property type="entry name" value="Rhodanese/Cell cycle control phosphatase"/>
    <property type="match status" value="1"/>
</dbReference>
<evidence type="ECO:0000313" key="2">
    <source>
        <dbReference type="EMBL" id="HDX31224.1"/>
    </source>
</evidence>
<dbReference type="GO" id="GO:0006749">
    <property type="term" value="P:glutathione metabolic process"/>
    <property type="evidence" value="ECO:0007669"/>
    <property type="project" value="InterPro"/>
</dbReference>
<dbReference type="InterPro" id="IPR036866">
    <property type="entry name" value="RibonucZ/Hydroxyglut_hydro"/>
</dbReference>
<sequence length="405" mass="45953">MSTALLEADVLAALRAANRNEIFVHELYTALQQPTNLLLLDVRNEEEFQMWRIETRHTPETLHLPYFFFLEEEEKAVDQVKERVQDGRPVVVVCAKGGASDYVAERLREADVYAINLAGGMVEWGDFYDVRPVTEQPDYRLYQVDRVARGCVSWVFISKGEAAIVDPLRYGERYVKLLEQQNAQLKLLLDTHAHADHISSGPELAKMTGATYYLHPYDAIHPFDMLPARMEYTMLHDGQRLKLGALQIEVIHTPGHTLGQVNFLVTAPDGETFCCTGDNLFIESFGRPDLGGQGERWAPLVYDTIFGVMKQRVPSHAWILPGHYASPAEANAEGLYVKRLEDLWRENHSLHFDDKERFVEFVLGHLPYMPPQYVQIKRVNIGLSSPSLDEADELELGKNICALSG</sequence>
<organism evidence="2">
    <name type="scientific">Caldilinea aerophila</name>
    <dbReference type="NCBI Taxonomy" id="133453"/>
    <lineage>
        <taxon>Bacteria</taxon>
        <taxon>Bacillati</taxon>
        <taxon>Chloroflexota</taxon>
        <taxon>Caldilineae</taxon>
        <taxon>Caldilineales</taxon>
        <taxon>Caldilineaceae</taxon>
        <taxon>Caldilinea</taxon>
    </lineage>
</organism>
<feature type="domain" description="Rhodanese" evidence="1">
    <location>
        <begin position="33"/>
        <end position="135"/>
    </location>
</feature>
<dbReference type="PANTHER" id="PTHR43084">
    <property type="entry name" value="PERSULFIDE DIOXYGENASE ETHE1"/>
    <property type="match status" value="1"/>
</dbReference>
<gene>
    <name evidence="2" type="ORF">ENQ20_06975</name>
</gene>
<proteinExistence type="predicted"/>